<dbReference type="PROSITE" id="PS00571">
    <property type="entry name" value="AMIDASES"/>
    <property type="match status" value="1"/>
</dbReference>
<feature type="coiled-coil region" evidence="9">
    <location>
        <begin position="263"/>
        <end position="290"/>
    </location>
</feature>
<keyword evidence="9" id="KW-0175">Coiled coil</keyword>
<gene>
    <name evidence="8 11" type="primary">gatA</name>
    <name evidence="11" type="ORF">IBJ83_01850</name>
</gene>
<comment type="similarity">
    <text evidence="1 8">Belongs to the amidase family. GatA subfamily.</text>
</comment>
<evidence type="ECO:0000256" key="6">
    <source>
        <dbReference type="ARBA" id="ARBA00025295"/>
    </source>
</evidence>
<keyword evidence="3 8" id="KW-0547">Nucleotide-binding</keyword>
<comment type="subunit">
    <text evidence="8">Heterotrimer of A, B and C subunits.</text>
</comment>
<comment type="caution">
    <text evidence="11">The sequence shown here is derived from an EMBL/GenBank/DDBJ whole genome shotgun (WGS) entry which is preliminary data.</text>
</comment>
<comment type="catalytic activity">
    <reaction evidence="7 8">
        <text>L-glutamyl-tRNA(Gln) + L-glutamine + ATP + H2O = L-glutaminyl-tRNA(Gln) + L-glutamate + ADP + phosphate + H(+)</text>
        <dbReference type="Rhea" id="RHEA:17521"/>
        <dbReference type="Rhea" id="RHEA-COMP:9681"/>
        <dbReference type="Rhea" id="RHEA-COMP:9684"/>
        <dbReference type="ChEBI" id="CHEBI:15377"/>
        <dbReference type="ChEBI" id="CHEBI:15378"/>
        <dbReference type="ChEBI" id="CHEBI:29985"/>
        <dbReference type="ChEBI" id="CHEBI:30616"/>
        <dbReference type="ChEBI" id="CHEBI:43474"/>
        <dbReference type="ChEBI" id="CHEBI:58359"/>
        <dbReference type="ChEBI" id="CHEBI:78520"/>
        <dbReference type="ChEBI" id="CHEBI:78521"/>
        <dbReference type="ChEBI" id="CHEBI:456216"/>
        <dbReference type="EC" id="6.3.5.7"/>
    </reaction>
</comment>
<comment type="function">
    <text evidence="6 8">Allows the formation of correctly charged Gln-tRNA(Gln) through the transamidation of misacylated Glu-tRNA(Gln) in organisms which lack glutaminyl-tRNA synthetase. The reaction takes place in the presence of glutamine and ATP through an activated gamma-phospho-Glu-tRNA(Gln).</text>
</comment>
<feature type="active site" description="Charge relay system" evidence="8">
    <location>
        <position position="148"/>
    </location>
</feature>
<dbReference type="RefSeq" id="WP_201275121.1">
    <property type="nucleotide sequence ID" value="NZ_JACVDA010000004.1"/>
</dbReference>
<evidence type="ECO:0000313" key="12">
    <source>
        <dbReference type="Proteomes" id="UP000823123"/>
    </source>
</evidence>
<dbReference type="InterPro" id="IPR004412">
    <property type="entry name" value="GatA"/>
</dbReference>
<dbReference type="InterPro" id="IPR036928">
    <property type="entry name" value="AS_sf"/>
</dbReference>
<name>A0ABS1C9G0_9FIRM</name>
<dbReference type="InterPro" id="IPR000120">
    <property type="entry name" value="Amidase"/>
</dbReference>
<dbReference type="SUPFAM" id="SSF75304">
    <property type="entry name" value="Amidase signature (AS) enzymes"/>
    <property type="match status" value="1"/>
</dbReference>
<feature type="active site" description="Charge relay system" evidence="8">
    <location>
        <position position="73"/>
    </location>
</feature>
<dbReference type="Proteomes" id="UP000823123">
    <property type="component" value="Unassembled WGS sequence"/>
</dbReference>
<dbReference type="PANTHER" id="PTHR11895:SF7">
    <property type="entry name" value="GLUTAMYL-TRNA(GLN) AMIDOTRANSFERASE SUBUNIT A, MITOCHONDRIAL"/>
    <property type="match status" value="1"/>
</dbReference>
<feature type="active site" description="Acyl-ester intermediate" evidence="8">
    <location>
        <position position="172"/>
    </location>
</feature>
<sequence>MDILSIREDFVSGKVDLVSFYDDVIKKIDDKKDLNIFLDFSKEKVMERVNFLNEKLKNGEKLGSLFGISVSVKDNILVKGYKNTCGSKILENFSPIFNATIIDRLLEEDAVILGKVNMDEFAMGGSGETSYFGATKNPLDESLIPGGSSSGSASSVSADLAMISLGSDTGGSVRNPASFCACVGYKPTYGMISRYGVVSMASSLDQVGILSNDVKSILPIINVIGGFDEMDAVTMRDAVNFKEDSEFSLNGIKIATVSNLEQYELDEVVLNDYKKAIENLKNQGAIIEEVDFKYIKHSTNVYNVVMSSEVSSNMSRFDGIRYGYRTENYESTRELFTNTRSEGFGEEVKRRIAMGTFYLASSNNQALYKKGLEVRDLISKEVNEVLSSYDFILTPTTTCLPRKIGDEKDNALSAYAGDTFNVPVNFAGLPAISVPLNLKKIGGSVQFIGKRFDDEKLLNLAMNFERGL</sequence>
<keyword evidence="5 8" id="KW-0648">Protein biosynthesis</keyword>
<evidence type="ECO:0000256" key="9">
    <source>
        <dbReference type="SAM" id="Coils"/>
    </source>
</evidence>
<reference evidence="11 12" key="1">
    <citation type="submission" date="2020-09" db="EMBL/GenBank/DDBJ databases">
        <title>Parvimonas S3374 sp. nov.</title>
        <authorList>
            <person name="Buhl M."/>
        </authorList>
    </citation>
    <scope>NUCLEOTIDE SEQUENCE [LARGE SCALE GENOMIC DNA]</scope>
    <source>
        <strain evidence="11 12">S3374</strain>
    </source>
</reference>
<dbReference type="InterPro" id="IPR020556">
    <property type="entry name" value="Amidase_CS"/>
</dbReference>
<dbReference type="Gene3D" id="3.90.1300.10">
    <property type="entry name" value="Amidase signature (AS) domain"/>
    <property type="match status" value="1"/>
</dbReference>
<feature type="domain" description="Amidase" evidence="10">
    <location>
        <begin position="25"/>
        <end position="458"/>
    </location>
</feature>
<dbReference type="EC" id="6.3.5.7" evidence="8"/>
<evidence type="ECO:0000256" key="7">
    <source>
        <dbReference type="ARBA" id="ARBA00047407"/>
    </source>
</evidence>
<keyword evidence="12" id="KW-1185">Reference proteome</keyword>
<dbReference type="NCBIfam" id="TIGR00132">
    <property type="entry name" value="gatA"/>
    <property type="match status" value="1"/>
</dbReference>
<organism evidence="11 12">
    <name type="scientific">Parvimonas parva</name>
    <dbReference type="NCBI Taxonomy" id="2769485"/>
    <lineage>
        <taxon>Bacteria</taxon>
        <taxon>Bacillati</taxon>
        <taxon>Bacillota</taxon>
        <taxon>Tissierellia</taxon>
        <taxon>Tissierellales</taxon>
        <taxon>Peptoniphilaceae</taxon>
        <taxon>Parvimonas</taxon>
    </lineage>
</organism>
<dbReference type="GO" id="GO:0050567">
    <property type="term" value="F:glutaminyl-tRNA synthase (glutamine-hydrolyzing) activity"/>
    <property type="evidence" value="ECO:0007669"/>
    <property type="project" value="UniProtKB-EC"/>
</dbReference>
<dbReference type="HAMAP" id="MF_00120">
    <property type="entry name" value="GatA"/>
    <property type="match status" value="1"/>
</dbReference>
<evidence type="ECO:0000256" key="2">
    <source>
        <dbReference type="ARBA" id="ARBA00022598"/>
    </source>
</evidence>
<proteinExistence type="inferred from homology"/>
<evidence type="ECO:0000256" key="3">
    <source>
        <dbReference type="ARBA" id="ARBA00022741"/>
    </source>
</evidence>
<dbReference type="PANTHER" id="PTHR11895">
    <property type="entry name" value="TRANSAMIDASE"/>
    <property type="match status" value="1"/>
</dbReference>
<dbReference type="InterPro" id="IPR023631">
    <property type="entry name" value="Amidase_dom"/>
</dbReference>
<evidence type="ECO:0000256" key="8">
    <source>
        <dbReference type="HAMAP-Rule" id="MF_00120"/>
    </source>
</evidence>
<evidence type="ECO:0000256" key="1">
    <source>
        <dbReference type="ARBA" id="ARBA00008069"/>
    </source>
</evidence>
<accession>A0ABS1C9G0</accession>
<evidence type="ECO:0000256" key="5">
    <source>
        <dbReference type="ARBA" id="ARBA00022917"/>
    </source>
</evidence>
<evidence type="ECO:0000256" key="4">
    <source>
        <dbReference type="ARBA" id="ARBA00022840"/>
    </source>
</evidence>
<evidence type="ECO:0000259" key="10">
    <source>
        <dbReference type="Pfam" id="PF01425"/>
    </source>
</evidence>
<keyword evidence="2 8" id="KW-0436">Ligase</keyword>
<evidence type="ECO:0000313" key="11">
    <source>
        <dbReference type="EMBL" id="MBK1468060.1"/>
    </source>
</evidence>
<dbReference type="Pfam" id="PF01425">
    <property type="entry name" value="Amidase"/>
    <property type="match status" value="1"/>
</dbReference>
<keyword evidence="4 8" id="KW-0067">ATP-binding</keyword>
<protein>
    <recommendedName>
        <fullName evidence="8">Glutamyl-tRNA(Gln) amidotransferase subunit A</fullName>
        <shortName evidence="8">Glu-ADT subunit A</shortName>
        <ecNumber evidence="8">6.3.5.7</ecNumber>
    </recommendedName>
</protein>
<dbReference type="EMBL" id="JACVDA010000004">
    <property type="protein sequence ID" value="MBK1468060.1"/>
    <property type="molecule type" value="Genomic_DNA"/>
</dbReference>